<dbReference type="InterPro" id="IPR036412">
    <property type="entry name" value="HAD-like_sf"/>
</dbReference>
<keyword evidence="3 11" id="KW-0812">Transmembrane</keyword>
<dbReference type="InterPro" id="IPR001757">
    <property type="entry name" value="P_typ_ATPase"/>
</dbReference>
<keyword evidence="10 11" id="KW-0472">Membrane</keyword>
<evidence type="ECO:0000313" key="12">
    <source>
        <dbReference type="EMBL" id="VDC43576.1"/>
    </source>
</evidence>
<dbReference type="NCBIfam" id="TIGR01525">
    <property type="entry name" value="ATPase-IB_hvy"/>
    <property type="match status" value="1"/>
</dbReference>
<dbReference type="SUPFAM" id="SSF56784">
    <property type="entry name" value="HAD-like"/>
    <property type="match status" value="1"/>
</dbReference>
<dbReference type="AlphaFoldDB" id="A0A3P5Y794"/>
<dbReference type="EC" id="3.6.3.-" evidence="12"/>
<evidence type="ECO:0000313" key="13">
    <source>
        <dbReference type="Proteomes" id="UP000280759"/>
    </source>
</evidence>
<keyword evidence="8" id="KW-1278">Translocase</keyword>
<dbReference type="GO" id="GO:0016887">
    <property type="term" value="F:ATP hydrolysis activity"/>
    <property type="evidence" value="ECO:0007669"/>
    <property type="project" value="InterPro"/>
</dbReference>
<keyword evidence="4 11" id="KW-0479">Metal-binding</keyword>
<evidence type="ECO:0000256" key="10">
    <source>
        <dbReference type="ARBA" id="ARBA00023136"/>
    </source>
</evidence>
<evidence type="ECO:0000256" key="5">
    <source>
        <dbReference type="ARBA" id="ARBA00022741"/>
    </source>
</evidence>
<comment type="subcellular location">
    <subcellularLocation>
        <location evidence="11">Cell membrane</location>
    </subcellularLocation>
    <subcellularLocation>
        <location evidence="1">Membrane</location>
        <topology evidence="1">Multi-pass membrane protein</topology>
    </subcellularLocation>
</comment>
<keyword evidence="9 11" id="KW-1133">Transmembrane helix</keyword>
<accession>A0A3P5Y794</accession>
<evidence type="ECO:0000256" key="3">
    <source>
        <dbReference type="ARBA" id="ARBA00022692"/>
    </source>
</evidence>
<dbReference type="SFLD" id="SFLDF00027">
    <property type="entry name" value="p-type_atpase"/>
    <property type="match status" value="1"/>
</dbReference>
<comment type="similarity">
    <text evidence="2 11">Belongs to the cation transport ATPase (P-type) (TC 3.A.3) family. Type IB subfamily.</text>
</comment>
<dbReference type="Proteomes" id="UP000280759">
    <property type="component" value="Unassembled WGS sequence"/>
</dbReference>
<evidence type="ECO:0000256" key="1">
    <source>
        <dbReference type="ARBA" id="ARBA00004141"/>
    </source>
</evidence>
<dbReference type="Pfam" id="PF00702">
    <property type="entry name" value="Hydrolase"/>
    <property type="match status" value="1"/>
</dbReference>
<dbReference type="GO" id="GO:0005524">
    <property type="term" value="F:ATP binding"/>
    <property type="evidence" value="ECO:0007669"/>
    <property type="project" value="UniProtKB-UniRule"/>
</dbReference>
<dbReference type="SFLD" id="SFLDS00003">
    <property type="entry name" value="Haloacid_Dehalogenase"/>
    <property type="match status" value="1"/>
</dbReference>
<feature type="transmembrane region" description="Helical" evidence="11">
    <location>
        <begin position="39"/>
        <end position="64"/>
    </location>
</feature>
<dbReference type="InterPro" id="IPR044492">
    <property type="entry name" value="P_typ_ATPase_HD_dom"/>
</dbReference>
<keyword evidence="6 11" id="KW-0067">ATP-binding</keyword>
<dbReference type="InterPro" id="IPR051949">
    <property type="entry name" value="Cation_Transport_ATPase"/>
</dbReference>
<dbReference type="EMBL" id="UXEP01000047">
    <property type="protein sequence ID" value="VDC43576.1"/>
    <property type="molecule type" value="Genomic_DNA"/>
</dbReference>
<evidence type="ECO:0000256" key="11">
    <source>
        <dbReference type="RuleBase" id="RU362081"/>
    </source>
</evidence>
<dbReference type="PRINTS" id="PR00120">
    <property type="entry name" value="HATPASE"/>
</dbReference>
<keyword evidence="7" id="KW-0460">Magnesium</keyword>
<dbReference type="InterPro" id="IPR023214">
    <property type="entry name" value="HAD_sf"/>
</dbReference>
<keyword evidence="13" id="KW-1185">Reference proteome</keyword>
<dbReference type="GO" id="GO:0046872">
    <property type="term" value="F:metal ion binding"/>
    <property type="evidence" value="ECO:0007669"/>
    <property type="project" value="UniProtKB-KW"/>
</dbReference>
<keyword evidence="11" id="KW-1003">Cell membrane</keyword>
<dbReference type="InterPro" id="IPR018303">
    <property type="entry name" value="ATPase_P-typ_P_site"/>
</dbReference>
<evidence type="ECO:0000256" key="4">
    <source>
        <dbReference type="ARBA" id="ARBA00022723"/>
    </source>
</evidence>
<name>A0A3P5Y794_STRCB</name>
<comment type="caution">
    <text evidence="11">Lacks conserved residue(s) required for the propagation of feature annotation.</text>
</comment>
<proteinExistence type="inferred from homology"/>
<evidence type="ECO:0000256" key="8">
    <source>
        <dbReference type="ARBA" id="ARBA00022967"/>
    </source>
</evidence>
<keyword evidence="12" id="KW-0378">Hydrolase</keyword>
<dbReference type="Gene3D" id="3.40.50.1000">
    <property type="entry name" value="HAD superfamily/HAD-like"/>
    <property type="match status" value="1"/>
</dbReference>
<dbReference type="GO" id="GO:0005886">
    <property type="term" value="C:plasma membrane"/>
    <property type="evidence" value="ECO:0007669"/>
    <property type="project" value="UniProtKB-SubCell"/>
</dbReference>
<dbReference type="GO" id="GO:0019829">
    <property type="term" value="F:ATPase-coupled monoatomic cation transmembrane transporter activity"/>
    <property type="evidence" value="ECO:0007669"/>
    <property type="project" value="InterPro"/>
</dbReference>
<keyword evidence="5 11" id="KW-0547">Nucleotide-binding</keyword>
<dbReference type="InterPro" id="IPR023299">
    <property type="entry name" value="ATPase_P-typ_cyto_dom_N"/>
</dbReference>
<dbReference type="PRINTS" id="PR00119">
    <property type="entry name" value="CATATPASE"/>
</dbReference>
<evidence type="ECO:0000256" key="6">
    <source>
        <dbReference type="ARBA" id="ARBA00022840"/>
    </source>
</evidence>
<dbReference type="PANTHER" id="PTHR43079">
    <property type="entry name" value="PROBABLE CADMIUM/ZINC-TRANSPORTING ATPASE HMA1"/>
    <property type="match status" value="1"/>
</dbReference>
<evidence type="ECO:0000256" key="7">
    <source>
        <dbReference type="ARBA" id="ARBA00022842"/>
    </source>
</evidence>
<dbReference type="SFLD" id="SFLDG00002">
    <property type="entry name" value="C1.7:_P-type_atpase_like"/>
    <property type="match status" value="1"/>
</dbReference>
<sequence length="392" mass="42689">MIKNFEPMYVKGVLSIFFILLLFGPNIFGWSIENTLTKGLTFIVSTSPCALAVSVIPATLAGIATLAKQGVIVKGGAYLSHLCELNTIAFDKTGTLTRGEPTVDDYVISSQVENIEEFLGIIVGMEKQSNHPLAVAITTFFEKYSDKTIALDIENKLGEGVFATYNHKYYQIAKPSAFENINSEWIEICEKKEQEGATVVFLAVNRSIMGLISIKDKPQSTASSLLGYLDKENIQSLLITGDSEKTGQAIARQLGINKVISNVLPEDKASQIMYLQKNNELIAMVGDGVNDAPALATANIGIAMGNGSDIAIETADIVILRNDLTKIITAHQLSKRLKVIIKQNICLAMGIVIILVIMTFYNQLSVVQSMVLHEGSSLIVLINSLRMLKSPK</sequence>
<evidence type="ECO:0000256" key="9">
    <source>
        <dbReference type="ARBA" id="ARBA00022989"/>
    </source>
</evidence>
<dbReference type="Gene3D" id="3.40.1110.10">
    <property type="entry name" value="Calcium-transporting ATPase, cytoplasmic domain N"/>
    <property type="match status" value="1"/>
</dbReference>
<protein>
    <submittedName>
        <fullName evidence="12">Zinc-transporting ATPase</fullName>
        <ecNumber evidence="12">3.6.3.-</ecNumber>
    </submittedName>
</protein>
<dbReference type="PANTHER" id="PTHR43079:SF1">
    <property type="entry name" value="CADMIUM_ZINC-TRANSPORTING ATPASE HMA1, CHLOROPLASTIC-RELATED"/>
    <property type="match status" value="1"/>
</dbReference>
<dbReference type="PROSITE" id="PS00154">
    <property type="entry name" value="ATPASE_E1_E2"/>
    <property type="match status" value="1"/>
</dbReference>
<reference evidence="12 13" key="1">
    <citation type="submission" date="2018-10" db="EMBL/GenBank/DDBJ databases">
        <authorList>
            <consortium name="Molecular Microbiology and Infection Unit (UMMI)"/>
            <person name="Machado M."/>
        </authorList>
    </citation>
    <scope>NUCLEOTIDE SEQUENCE [LARGE SCALE GENOMIC DNA]</scope>
    <source>
        <strain evidence="12">FMV2238.02</strain>
    </source>
</reference>
<organism evidence="12 13">
    <name type="scientific">Streptococcus canis</name>
    <dbReference type="NCBI Taxonomy" id="1329"/>
    <lineage>
        <taxon>Bacteria</taxon>
        <taxon>Bacillati</taxon>
        <taxon>Bacillota</taxon>
        <taxon>Bacilli</taxon>
        <taxon>Lactobacillales</taxon>
        <taxon>Streptococcaceae</taxon>
        <taxon>Streptococcus</taxon>
    </lineage>
</organism>
<feature type="transmembrane region" description="Helical" evidence="11">
    <location>
        <begin position="345"/>
        <end position="364"/>
    </location>
</feature>
<dbReference type="InterPro" id="IPR027256">
    <property type="entry name" value="P-typ_ATPase_IB"/>
</dbReference>
<dbReference type="NCBIfam" id="TIGR01494">
    <property type="entry name" value="ATPase_P-type"/>
    <property type="match status" value="1"/>
</dbReference>
<evidence type="ECO:0000256" key="2">
    <source>
        <dbReference type="ARBA" id="ARBA00006024"/>
    </source>
</evidence>
<gene>
    <name evidence="12" type="primary">zosA_2</name>
    <name evidence="12" type="ORF">FMV2238Y02_20840</name>
</gene>